<keyword evidence="4" id="KW-0862">Zinc</keyword>
<dbReference type="SMART" id="SM00849">
    <property type="entry name" value="Lactamase_B"/>
    <property type="match status" value="1"/>
</dbReference>
<keyword evidence="2" id="KW-0479">Metal-binding</keyword>
<comment type="cofactor">
    <cofactor evidence="1">
        <name>Zn(2+)</name>
        <dbReference type="ChEBI" id="CHEBI:29105"/>
    </cofactor>
</comment>
<dbReference type="SUPFAM" id="SSF56281">
    <property type="entry name" value="Metallo-hydrolase/oxidoreductase"/>
    <property type="match status" value="1"/>
</dbReference>
<sequence>MALESPWIESFMVGDLQMRCSVVTDLSTGDTIIIDGGGESERIISWIEEFQGTGPNWSTGPLNAEEMHEYGISNRKVVALVNTHAHYDHSGHIPYLLERYDVNWYLHEDDYFLQSLAKVSGARRGINLPEPATATHQISDEQLLEFGNISLKILHTPGHTLGGCCLLLDISDGPDHLFVGDTLFAGSVGRTDLPNTGGDFEVLSNSIKTKLWPLDPDTIVHPGHGPLTSIGIEKQTNPYVGQSGQNNGGFIGKYM</sequence>
<evidence type="ECO:0000256" key="1">
    <source>
        <dbReference type="ARBA" id="ARBA00001947"/>
    </source>
</evidence>
<dbReference type="PANTHER" id="PTHR46233:SF3">
    <property type="entry name" value="HYDROXYACYLGLUTATHIONE HYDROLASE GLOC"/>
    <property type="match status" value="1"/>
</dbReference>
<evidence type="ECO:0000256" key="3">
    <source>
        <dbReference type="ARBA" id="ARBA00022801"/>
    </source>
</evidence>
<dbReference type="InterPro" id="IPR036866">
    <property type="entry name" value="RibonucZ/Hydroxyglut_hydro"/>
</dbReference>
<name>A0A1B1TBG3_9ARCH</name>
<feature type="domain" description="Metallo-beta-lactamase" evidence="5">
    <location>
        <begin position="17"/>
        <end position="224"/>
    </location>
</feature>
<dbReference type="GO" id="GO:0016787">
    <property type="term" value="F:hydrolase activity"/>
    <property type="evidence" value="ECO:0007669"/>
    <property type="project" value="UniProtKB-KW"/>
</dbReference>
<dbReference type="GO" id="GO:0046872">
    <property type="term" value="F:metal ion binding"/>
    <property type="evidence" value="ECO:0007669"/>
    <property type="project" value="UniProtKB-KW"/>
</dbReference>
<dbReference type="Pfam" id="PF00753">
    <property type="entry name" value="Lactamase_B"/>
    <property type="match status" value="1"/>
</dbReference>
<accession>A0A1B1TBG3</accession>
<reference evidence="6" key="1">
    <citation type="submission" date="2014-11" db="EMBL/GenBank/DDBJ databases">
        <authorList>
            <person name="Zhu J."/>
            <person name="Qi W."/>
            <person name="Song R."/>
        </authorList>
    </citation>
    <scope>NUCLEOTIDE SEQUENCE</scope>
</reference>
<dbReference type="PANTHER" id="PTHR46233">
    <property type="entry name" value="HYDROXYACYLGLUTATHIONE HYDROLASE GLOC"/>
    <property type="match status" value="1"/>
</dbReference>
<proteinExistence type="predicted"/>
<keyword evidence="3 6" id="KW-0378">Hydrolase</keyword>
<dbReference type="InterPro" id="IPR001279">
    <property type="entry name" value="Metallo-B-lactamas"/>
</dbReference>
<evidence type="ECO:0000259" key="5">
    <source>
        <dbReference type="SMART" id="SM00849"/>
    </source>
</evidence>
<evidence type="ECO:0000256" key="4">
    <source>
        <dbReference type="ARBA" id="ARBA00022833"/>
    </source>
</evidence>
<reference evidence="6" key="2">
    <citation type="journal article" date="2015" name="ISME J.">
        <title>A new class of marine Euryarchaeota group II from the Mediterranean deep chlorophyll maximum.</title>
        <authorList>
            <person name="Martin-Cuadrado A.B."/>
            <person name="Garcia-Heredia I."/>
            <person name="Molto A.G."/>
            <person name="Lopez-Ubeda R."/>
            <person name="Kimes N."/>
            <person name="Lopez-Garcia P."/>
            <person name="Moreira D."/>
            <person name="Rodriguez-Valera F."/>
        </authorList>
    </citation>
    <scope>NUCLEOTIDE SEQUENCE</scope>
</reference>
<dbReference type="EMBL" id="KP211844">
    <property type="protein sequence ID" value="ANV79626.1"/>
    <property type="molecule type" value="Genomic_DNA"/>
</dbReference>
<evidence type="ECO:0000313" key="6">
    <source>
        <dbReference type="EMBL" id="ANV79626.1"/>
    </source>
</evidence>
<protein>
    <submittedName>
        <fullName evidence="6">Zn-dependent hydrolase, Metallo-beta-lactamase superfamily</fullName>
    </submittedName>
</protein>
<dbReference type="CDD" id="cd06262">
    <property type="entry name" value="metallo-hydrolase-like_MBL-fold"/>
    <property type="match status" value="1"/>
</dbReference>
<organism evidence="6">
    <name type="scientific">uncultured Poseidoniia archaeon</name>
    <dbReference type="NCBI Taxonomy" id="1697135"/>
    <lineage>
        <taxon>Archaea</taxon>
        <taxon>Methanobacteriati</taxon>
        <taxon>Thermoplasmatota</taxon>
        <taxon>Candidatus Poseidoniia</taxon>
        <taxon>environmental samples</taxon>
    </lineage>
</organism>
<dbReference type="AlphaFoldDB" id="A0A1B1TBG3"/>
<dbReference type="InterPro" id="IPR051453">
    <property type="entry name" value="MBL_Glyoxalase_II"/>
</dbReference>
<evidence type="ECO:0000256" key="2">
    <source>
        <dbReference type="ARBA" id="ARBA00022723"/>
    </source>
</evidence>
<dbReference type="Gene3D" id="3.60.15.10">
    <property type="entry name" value="Ribonuclease Z/Hydroxyacylglutathione hydrolase-like"/>
    <property type="match status" value="1"/>
</dbReference>